<gene>
    <name evidence="1" type="ORF">PGTUg99_002399</name>
    <name evidence="2" type="ORF">PGTUg99_019183</name>
</gene>
<dbReference type="Proteomes" id="UP000325313">
    <property type="component" value="Unassembled WGS sequence"/>
</dbReference>
<dbReference type="EMBL" id="VDEP01000383">
    <property type="protein sequence ID" value="KAA1091718.1"/>
    <property type="molecule type" value="Genomic_DNA"/>
</dbReference>
<dbReference type="EMBL" id="VDEP01000346">
    <property type="protein sequence ID" value="KAA1098798.1"/>
    <property type="molecule type" value="Genomic_DNA"/>
</dbReference>
<proteinExistence type="predicted"/>
<protein>
    <submittedName>
        <fullName evidence="1">Uncharacterized protein</fullName>
    </submittedName>
</protein>
<organism evidence="1 3">
    <name type="scientific">Puccinia graminis f. sp. tritici</name>
    <dbReference type="NCBI Taxonomy" id="56615"/>
    <lineage>
        <taxon>Eukaryota</taxon>
        <taxon>Fungi</taxon>
        <taxon>Dikarya</taxon>
        <taxon>Basidiomycota</taxon>
        <taxon>Pucciniomycotina</taxon>
        <taxon>Pucciniomycetes</taxon>
        <taxon>Pucciniales</taxon>
        <taxon>Pucciniaceae</taxon>
        <taxon>Puccinia</taxon>
    </lineage>
</organism>
<dbReference type="AlphaFoldDB" id="A0A5B0NV53"/>
<sequence>MLKASLRADKFVTKVSQKLPVMLWHMTYLWQTLRAGDNFDKAILDLFIVAFWGLARLAELTF</sequence>
<comment type="caution">
    <text evidence="1">The sequence shown here is derived from an EMBL/GenBank/DDBJ whole genome shotgun (WGS) entry which is preliminary data.</text>
</comment>
<accession>A0A5B0NV53</accession>
<evidence type="ECO:0000313" key="3">
    <source>
        <dbReference type="Proteomes" id="UP000325313"/>
    </source>
</evidence>
<evidence type="ECO:0000313" key="2">
    <source>
        <dbReference type="EMBL" id="KAA1098798.1"/>
    </source>
</evidence>
<name>A0A5B0NV53_PUCGR</name>
<evidence type="ECO:0000313" key="1">
    <source>
        <dbReference type="EMBL" id="KAA1091718.1"/>
    </source>
</evidence>
<reference evidence="1 3" key="1">
    <citation type="submission" date="2019-05" db="EMBL/GenBank/DDBJ databases">
        <title>Emergence of the Ug99 lineage of the wheat stem rust pathogen through somatic hybridization.</title>
        <authorList>
            <person name="Li F."/>
            <person name="Upadhyaya N.M."/>
            <person name="Sperschneider J."/>
            <person name="Matny O."/>
            <person name="Nguyen-Phuc H."/>
            <person name="Mago R."/>
            <person name="Raley C."/>
            <person name="Miller M.E."/>
            <person name="Silverstein K.A.T."/>
            <person name="Henningsen E."/>
            <person name="Hirsch C.D."/>
            <person name="Visser B."/>
            <person name="Pretorius Z.A."/>
            <person name="Steffenson B.J."/>
            <person name="Schwessinger B."/>
            <person name="Dodds P.N."/>
            <person name="Figueroa M."/>
        </authorList>
    </citation>
    <scope>NUCLEOTIDE SEQUENCE [LARGE SCALE GENOMIC DNA]</scope>
    <source>
        <strain evidence="1 3">Ug99</strain>
    </source>
</reference>